<reference evidence="2 3" key="1">
    <citation type="submission" date="2020-08" db="EMBL/GenBank/DDBJ databases">
        <title>Genomic Encyclopedia of Type Strains, Phase IV (KMG-IV): sequencing the most valuable type-strain genomes for metagenomic binning, comparative biology and taxonomic classification.</title>
        <authorList>
            <person name="Goeker M."/>
        </authorList>
    </citation>
    <scope>NUCLEOTIDE SEQUENCE [LARGE SCALE GENOMIC DNA]</scope>
    <source>
        <strain evidence="2 3">DSM 29854</strain>
    </source>
</reference>
<feature type="region of interest" description="Disordered" evidence="1">
    <location>
        <begin position="142"/>
        <end position="161"/>
    </location>
</feature>
<evidence type="ECO:0000313" key="3">
    <source>
        <dbReference type="Proteomes" id="UP000563094"/>
    </source>
</evidence>
<accession>A0A839GQY7</accession>
<dbReference type="RefSeq" id="WP_182512890.1">
    <property type="nucleotide sequence ID" value="NZ_JACJIQ010000007.1"/>
</dbReference>
<evidence type="ECO:0000256" key="1">
    <source>
        <dbReference type="SAM" id="MobiDB-lite"/>
    </source>
</evidence>
<organism evidence="2 3">
    <name type="scientific">Rufibacter quisquiliarum</name>
    <dbReference type="NCBI Taxonomy" id="1549639"/>
    <lineage>
        <taxon>Bacteria</taxon>
        <taxon>Pseudomonadati</taxon>
        <taxon>Bacteroidota</taxon>
        <taxon>Cytophagia</taxon>
        <taxon>Cytophagales</taxon>
        <taxon>Hymenobacteraceae</taxon>
        <taxon>Rufibacter</taxon>
    </lineage>
</organism>
<sequence length="161" mass="18349">MSFPFLQKSHAYAARLLHKAGLTVTQIPQAIEVARTTVETWLSRELEKGNVQQAMQVLKGQLQEKGAQVLFDQLKELLLVKLIIHLGIRNALAGSIAGLVLPFVLKRVLELTRQNPALQNWWQEQGWQRHVPTQESIKEKIKTVSQRLSPNRTSEEQPLFI</sequence>
<name>A0A839GQY7_9BACT</name>
<evidence type="ECO:0000313" key="2">
    <source>
        <dbReference type="EMBL" id="MBA9077307.1"/>
    </source>
</evidence>
<comment type="caution">
    <text evidence="2">The sequence shown here is derived from an EMBL/GenBank/DDBJ whole genome shotgun (WGS) entry which is preliminary data.</text>
</comment>
<dbReference type="AlphaFoldDB" id="A0A839GQY7"/>
<proteinExistence type="predicted"/>
<gene>
    <name evidence="2" type="ORF">FHS90_002020</name>
</gene>
<protein>
    <submittedName>
        <fullName evidence="2">Putative transcriptional regulator</fullName>
    </submittedName>
</protein>
<dbReference type="EMBL" id="JACJIQ010000007">
    <property type="protein sequence ID" value="MBA9077307.1"/>
    <property type="molecule type" value="Genomic_DNA"/>
</dbReference>
<feature type="compositionally biased region" description="Polar residues" evidence="1">
    <location>
        <begin position="143"/>
        <end position="152"/>
    </location>
</feature>
<dbReference type="Proteomes" id="UP000563094">
    <property type="component" value="Unassembled WGS sequence"/>
</dbReference>
<keyword evidence="3" id="KW-1185">Reference proteome</keyword>